<gene>
    <name evidence="2" type="ORF">OEZ60_14590</name>
</gene>
<name>A0ABT2X677_9RHOB</name>
<evidence type="ECO:0000313" key="2">
    <source>
        <dbReference type="EMBL" id="MCU9849229.1"/>
    </source>
</evidence>
<dbReference type="Proteomes" id="UP001209535">
    <property type="component" value="Unassembled WGS sequence"/>
</dbReference>
<protein>
    <submittedName>
        <fullName evidence="2">Uncharacterized protein</fullName>
    </submittedName>
</protein>
<proteinExistence type="predicted"/>
<keyword evidence="1" id="KW-0732">Signal</keyword>
<evidence type="ECO:0000256" key="1">
    <source>
        <dbReference type="SAM" id="SignalP"/>
    </source>
</evidence>
<keyword evidence="3" id="KW-1185">Reference proteome</keyword>
<feature type="chain" id="PRO_5047175841" evidence="1">
    <location>
        <begin position="26"/>
        <end position="154"/>
    </location>
</feature>
<accession>A0ABT2X677</accession>
<dbReference type="EMBL" id="JAOVQO010000013">
    <property type="protein sequence ID" value="MCU9849229.1"/>
    <property type="molecule type" value="Genomic_DNA"/>
</dbReference>
<evidence type="ECO:0000313" key="3">
    <source>
        <dbReference type="Proteomes" id="UP001209535"/>
    </source>
</evidence>
<comment type="caution">
    <text evidence="2">The sequence shown here is derived from an EMBL/GenBank/DDBJ whole genome shotgun (WGS) entry which is preliminary data.</text>
</comment>
<dbReference type="RefSeq" id="WP_263337660.1">
    <property type="nucleotide sequence ID" value="NZ_JAOVQO010000013.1"/>
</dbReference>
<feature type="signal peptide" evidence="1">
    <location>
        <begin position="1"/>
        <end position="25"/>
    </location>
</feature>
<reference evidence="2 3" key="1">
    <citation type="submission" date="2022-10" db="EMBL/GenBank/DDBJ databases">
        <title>Defluviimonas sp. nov., isolated from ocean surface sediments.</title>
        <authorList>
            <person name="He W."/>
            <person name="Wang L."/>
            <person name="Zhang D.-F."/>
        </authorList>
    </citation>
    <scope>NUCLEOTIDE SEQUENCE [LARGE SCALE GENOMIC DNA]</scope>
    <source>
        <strain evidence="2 3">WL0024</strain>
    </source>
</reference>
<sequence>MTLRSGLRLLAAALCAATFATAATAQDLSGWGDVRGFLIQTLAPGQEIAAFAWLPDNPDPALAREAIGVVYPEIVGSAGNVDIRVAYYARGDAGFSMNRTVSNVFGMEPRNAQFLPDRIEVTTTVLGPNDPRCCPSLARVWSISRTDWSAHPLN</sequence>
<organism evidence="2 3">
    <name type="scientific">Albidovulum salinarum</name>
    <dbReference type="NCBI Taxonomy" id="2984153"/>
    <lineage>
        <taxon>Bacteria</taxon>
        <taxon>Pseudomonadati</taxon>
        <taxon>Pseudomonadota</taxon>
        <taxon>Alphaproteobacteria</taxon>
        <taxon>Rhodobacterales</taxon>
        <taxon>Paracoccaceae</taxon>
        <taxon>Albidovulum</taxon>
    </lineage>
</organism>